<feature type="transmembrane region" description="Helical" evidence="1">
    <location>
        <begin position="80"/>
        <end position="104"/>
    </location>
</feature>
<protein>
    <submittedName>
        <fullName evidence="2">Uncharacterized protein</fullName>
    </submittedName>
</protein>
<evidence type="ECO:0000313" key="4">
    <source>
        <dbReference type="Proteomes" id="UP000013750"/>
    </source>
</evidence>
<evidence type="ECO:0000313" key="3">
    <source>
        <dbReference type="EMBL" id="EOW82955.1"/>
    </source>
</evidence>
<keyword evidence="5" id="KW-1185">Reference proteome</keyword>
<feature type="transmembrane region" description="Helical" evidence="1">
    <location>
        <begin position="42"/>
        <end position="68"/>
    </location>
</feature>
<accession>R2VIN9</accession>
<sequence length="105" mass="11668">MDKKEYGWATLAAIGISVGSIVLAFVAMLYGGFVTMKLWNGIISPTFSLIQLNFFQAWGLDVFVSYIVSGTKKSDDEDSFIYIFFKAIAATTAFWIIGVIIMNFI</sequence>
<gene>
    <name evidence="3" type="ORF">I592_02279</name>
    <name evidence="2" type="ORF">UKC_01688</name>
</gene>
<evidence type="ECO:0000313" key="5">
    <source>
        <dbReference type="Proteomes" id="UP000014160"/>
    </source>
</evidence>
<dbReference type="PATRIC" id="fig|1158614.3.peg.1696"/>
<dbReference type="AlphaFoldDB" id="R2VIN9"/>
<reference evidence="2 4" key="1">
    <citation type="submission" date="2013-02" db="EMBL/GenBank/DDBJ databases">
        <title>The Genome Sequence of Enterococcus gilvus ATCC BAA-350.</title>
        <authorList>
            <consortium name="The Broad Institute Genome Sequencing Platform"/>
            <consortium name="The Broad Institute Genome Sequencing Center for Infectious Disease"/>
            <person name="Earl A.M."/>
            <person name="Gilmore M.S."/>
            <person name="Lebreton F."/>
            <person name="Walker B."/>
            <person name="Young S.K."/>
            <person name="Zeng Q."/>
            <person name="Gargeya S."/>
            <person name="Fitzgerald M."/>
            <person name="Haas B."/>
            <person name="Abouelleil A."/>
            <person name="Alvarado L."/>
            <person name="Arachchi H.M."/>
            <person name="Berlin A.M."/>
            <person name="Chapman S.B."/>
            <person name="Dewar J."/>
            <person name="Goldberg J."/>
            <person name="Griggs A."/>
            <person name="Gujja S."/>
            <person name="Hansen M."/>
            <person name="Howarth C."/>
            <person name="Imamovic A."/>
            <person name="Larimer J."/>
            <person name="McCowan C."/>
            <person name="Murphy C."/>
            <person name="Neiman D."/>
            <person name="Pearson M."/>
            <person name="Priest M."/>
            <person name="Roberts A."/>
            <person name="Saif S."/>
            <person name="Shea T."/>
            <person name="Sisk P."/>
            <person name="Sykes S."/>
            <person name="Wortman J."/>
            <person name="Nusbaum C."/>
            <person name="Birren B."/>
        </authorList>
    </citation>
    <scope>NUCLEOTIDE SEQUENCE [LARGE SCALE GENOMIC DNA]</scope>
    <source>
        <strain evidence="2 4">ATCC BAA-350</strain>
    </source>
</reference>
<reference evidence="3 5" key="2">
    <citation type="submission" date="2013-03" db="EMBL/GenBank/DDBJ databases">
        <title>The Genome Sequence of Enterococcus gilvus ATCC BAA-350 (PacBio/Illumina hybrid assembly).</title>
        <authorList>
            <consortium name="The Broad Institute Genomics Platform"/>
            <consortium name="The Broad Institute Genome Sequencing Center for Infectious Disease"/>
            <person name="Earl A."/>
            <person name="Russ C."/>
            <person name="Gilmore M."/>
            <person name="Surin D."/>
            <person name="Walker B."/>
            <person name="Young S."/>
            <person name="Zeng Q."/>
            <person name="Gargeya S."/>
            <person name="Fitzgerald M."/>
            <person name="Haas B."/>
            <person name="Abouelleil A."/>
            <person name="Allen A.W."/>
            <person name="Alvarado L."/>
            <person name="Arachchi H.M."/>
            <person name="Berlin A.M."/>
            <person name="Chapman S.B."/>
            <person name="Gainer-Dewar J."/>
            <person name="Goldberg J."/>
            <person name="Griggs A."/>
            <person name="Gujja S."/>
            <person name="Hansen M."/>
            <person name="Howarth C."/>
            <person name="Imamovic A."/>
            <person name="Ireland A."/>
            <person name="Larimer J."/>
            <person name="McCowan C."/>
            <person name="Murphy C."/>
            <person name="Pearson M."/>
            <person name="Poon T.W."/>
            <person name="Priest M."/>
            <person name="Roberts A."/>
            <person name="Saif S."/>
            <person name="Shea T."/>
            <person name="Sisk P."/>
            <person name="Sykes S."/>
            <person name="Wortman J."/>
            <person name="Nusbaum C."/>
            <person name="Birren B."/>
        </authorList>
    </citation>
    <scope>NUCLEOTIDE SEQUENCE [LARGE SCALE GENOMIC DNA]</scope>
    <source>
        <strain evidence="3 5">ATCC BAA-350</strain>
    </source>
</reference>
<keyword evidence="1" id="KW-0812">Transmembrane</keyword>
<dbReference type="Proteomes" id="UP000013750">
    <property type="component" value="Unassembled WGS sequence"/>
</dbReference>
<dbReference type="Proteomes" id="UP000014160">
    <property type="component" value="Unassembled WGS sequence"/>
</dbReference>
<evidence type="ECO:0000256" key="1">
    <source>
        <dbReference type="SAM" id="Phobius"/>
    </source>
</evidence>
<dbReference type="HOGENOM" id="CLU_2192951_0_0_9"/>
<evidence type="ECO:0000313" key="2">
    <source>
        <dbReference type="EMBL" id="EOI57471.1"/>
    </source>
</evidence>
<keyword evidence="1" id="KW-0472">Membrane</keyword>
<comment type="caution">
    <text evidence="2">The sequence shown here is derived from an EMBL/GenBank/DDBJ whole genome shotgun (WGS) entry which is preliminary data.</text>
</comment>
<dbReference type="RefSeq" id="WP_010780100.1">
    <property type="nucleotide sequence ID" value="NZ_ASWH01000001.1"/>
</dbReference>
<proteinExistence type="predicted"/>
<dbReference type="EMBL" id="AJDQ01000006">
    <property type="protein sequence ID" value="EOI57471.1"/>
    <property type="molecule type" value="Genomic_DNA"/>
</dbReference>
<dbReference type="OrthoDB" id="1799311at2"/>
<feature type="transmembrane region" description="Helical" evidence="1">
    <location>
        <begin position="6"/>
        <end position="30"/>
    </location>
</feature>
<dbReference type="EMBL" id="ASWH01000001">
    <property type="protein sequence ID" value="EOW82955.1"/>
    <property type="molecule type" value="Genomic_DNA"/>
</dbReference>
<name>R2VIN9_9ENTE</name>
<organism evidence="2 4">
    <name type="scientific">Enterococcus gilvus ATCC BAA-350</name>
    <dbReference type="NCBI Taxonomy" id="1158614"/>
    <lineage>
        <taxon>Bacteria</taxon>
        <taxon>Bacillati</taxon>
        <taxon>Bacillota</taxon>
        <taxon>Bacilli</taxon>
        <taxon>Lactobacillales</taxon>
        <taxon>Enterococcaceae</taxon>
        <taxon>Enterococcus</taxon>
    </lineage>
</organism>
<dbReference type="eggNOG" id="ENOG5032PZ1">
    <property type="taxonomic scope" value="Bacteria"/>
</dbReference>
<keyword evidence="1" id="KW-1133">Transmembrane helix</keyword>